<accession>A0A7J0BHY9</accession>
<dbReference type="Pfam" id="PF04985">
    <property type="entry name" value="Phage_tube"/>
    <property type="match status" value="1"/>
</dbReference>
<protein>
    <recommendedName>
        <fullName evidence="3">Phage major tail tube protein</fullName>
    </recommendedName>
</protein>
<dbReference type="InterPro" id="IPR006498">
    <property type="entry name" value="Tail_tube"/>
</dbReference>
<dbReference type="Proteomes" id="UP000503840">
    <property type="component" value="Unassembled WGS sequence"/>
</dbReference>
<dbReference type="AlphaFoldDB" id="A0A7J0BHY9"/>
<sequence length="174" mass="18648">MKTPEKVIAFSAYSASKVFLGLVDVELPGIEFMTDTISGAGIAGELESPVIGLTKALGVKLKFRSITRQTASLLAPTRQQLDLRASVQSRAMDKGGDIVTAPQKIVIGGMVKKHSLGKLEIAKAQDCEVELDADYLKLTLDGEDILEVDKFAMVFKVNGTDYLAAVRSDIGMEG</sequence>
<evidence type="ECO:0008006" key="3">
    <source>
        <dbReference type="Google" id="ProtNLM"/>
    </source>
</evidence>
<reference evidence="1 2" key="1">
    <citation type="submission" date="2020-05" db="EMBL/GenBank/DDBJ databases">
        <title>Draft genome sequence of Desulfovibrio sp. strain HN2T.</title>
        <authorList>
            <person name="Ueno A."/>
            <person name="Tamazawa S."/>
            <person name="Tamamura S."/>
            <person name="Murakami T."/>
            <person name="Kiyama T."/>
            <person name="Inomata H."/>
            <person name="Amano Y."/>
            <person name="Miyakawa K."/>
            <person name="Tamaki H."/>
            <person name="Naganuma T."/>
            <person name="Kaneko K."/>
        </authorList>
    </citation>
    <scope>NUCLEOTIDE SEQUENCE [LARGE SCALE GENOMIC DNA]</scope>
    <source>
        <strain evidence="1 2">HN2</strain>
    </source>
</reference>
<proteinExistence type="predicted"/>
<organism evidence="1 2">
    <name type="scientific">Desulfovibrio subterraneus</name>
    <dbReference type="NCBI Taxonomy" id="2718620"/>
    <lineage>
        <taxon>Bacteria</taxon>
        <taxon>Pseudomonadati</taxon>
        <taxon>Thermodesulfobacteriota</taxon>
        <taxon>Desulfovibrionia</taxon>
        <taxon>Desulfovibrionales</taxon>
        <taxon>Desulfovibrionaceae</taxon>
        <taxon>Desulfovibrio</taxon>
    </lineage>
</organism>
<dbReference type="RefSeq" id="WP_174404954.1">
    <property type="nucleotide sequence ID" value="NZ_BLVO01000013.1"/>
</dbReference>
<comment type="caution">
    <text evidence="1">The sequence shown here is derived from an EMBL/GenBank/DDBJ whole genome shotgun (WGS) entry which is preliminary data.</text>
</comment>
<keyword evidence="2" id="KW-1185">Reference proteome</keyword>
<dbReference type="EMBL" id="BLVO01000013">
    <property type="protein sequence ID" value="GFM33286.1"/>
    <property type="molecule type" value="Genomic_DNA"/>
</dbReference>
<name>A0A7J0BHY9_9BACT</name>
<gene>
    <name evidence="1" type="ORF">DSM101010T_16510</name>
</gene>
<evidence type="ECO:0000313" key="2">
    <source>
        <dbReference type="Proteomes" id="UP000503840"/>
    </source>
</evidence>
<evidence type="ECO:0000313" key="1">
    <source>
        <dbReference type="EMBL" id="GFM33286.1"/>
    </source>
</evidence>